<dbReference type="PANTHER" id="PTHR24221:SF654">
    <property type="entry name" value="ATP-BINDING CASSETTE SUB-FAMILY B MEMBER 6"/>
    <property type="match status" value="1"/>
</dbReference>
<dbReference type="Gene3D" id="3.40.50.300">
    <property type="entry name" value="P-loop containing nucleotide triphosphate hydrolases"/>
    <property type="match status" value="2"/>
</dbReference>
<dbReference type="InterPro" id="IPR003439">
    <property type="entry name" value="ABC_transporter-like_ATP-bd"/>
</dbReference>
<dbReference type="SUPFAM" id="SSF52540">
    <property type="entry name" value="P-loop containing nucleoside triphosphate hydrolases"/>
    <property type="match status" value="2"/>
</dbReference>
<protein>
    <submittedName>
        <fullName evidence="11">ABC transporter ATP-binding protein</fullName>
    </submittedName>
</protein>
<dbReference type="InterPro" id="IPR011527">
    <property type="entry name" value="ABC1_TM_dom"/>
</dbReference>
<feature type="transmembrane region" description="Helical" evidence="8">
    <location>
        <begin position="981"/>
        <end position="1002"/>
    </location>
</feature>
<keyword evidence="6 8" id="KW-0472">Membrane</keyword>
<keyword evidence="5 8" id="KW-1133">Transmembrane helix</keyword>
<feature type="transmembrane region" description="Helical" evidence="8">
    <location>
        <begin position="91"/>
        <end position="108"/>
    </location>
</feature>
<sequence length="1340" mass="143764">MFDKRLLQLVPGLGRLIAGKVLMLWLTLLSNIAFAVTLVLMLSDLLVAADGKGPIPAVCMVNHGNGGCVPLGRLDALASLSHTMAWPPARIGAYAVAFAVILLVRYLATKGANHLGFLAAERVKLALRTKLYRRMLALGPGYANTVRTADVVQLAGEGVEQVQTFFELFLPQLFYSVLAPITLFVVVLPINVPAAVTLLVCAPLIVLIVGAVAMSAARVFKKYWGKYTDLGAEFLDDLQGLETLKIFDADERAHTRMNRRAEEFRVMTMNVLQIQLRSLTAMDLVAYGGTAAGIIVAVTQYLHPGANGLSLAGCVLIVLLSADFFIPLRQLGSYFHVAMNGMTSSRKIFALLDLPEPAHGDRPIPKIPDDGVAIELTDVSYRYDDHAGNNPAGKEPSPVGNEPTGTQALHAASFAVPPHRLTAIVGVSGSGKSTAAGILAGRLPGYDGSVTFRLGSTRTDDARTGDAHTDPAPTAIELRDCATDSLLREVTIVSASSHLFHATVRENLLMARPDATDADLWEALDRAHIADWVREQPQGLDLMIDEGAANLSGGQKQRLALARGLLHDSAIYIFDEATSNVDAESETLILDAIRTLAARKTVLMITHRMANAVNADQVVVFDNGTVTETGTHDELMATDGRYAELFRTQNAVETFDGRSSVSAAVTSSASTVAESTSGESPTVETLDLHGGHRDHDDHADRSDRMVRAAHTADRADHADHTDRTDHTDQSSPRPSSTGALILRLLGVARPLTRFMVCATVFGTIGHLSATFLPVFGVFALLAVAGHPVWGIGLPAAVAGLVVCALLRGIMRYTEQYMNHNVAFRLLALFRDRAFAALRRLAPARLSDRGKGDLIALITTDVELLEIFFAHTISPVSIAVITSLVFAVALAALNPWMALVLIAAHLTVGVLVPKLFAGSVSGIGPRIRRQSAELDDYVLDGMRGIDETIRFAQGPTRIEEIARRTRELTEVRSKLSAVNGRFAGIGGLLVQLFTILAAVVAILCAMPDPLGVPASIAAVVLIASSFGPTLALSALPANLTQTFAAARRLFSLMDETPAVEETGTADAAYRGMALDHVGFSYGERGRAGDRAGREENDRPGDDRTGNASDLVLDDVSLEVPERGVLGIQGPSGTGKSTILKLLMRYWDPQEGRVIVRGGGDEDGRSKEIDLRRIDPHRRRRMQTMVAQETYLFDGSIRENLLVADPDADDERLRTALERASVAEFVDSLPQGLDTPVGELGDRLSEGERQRIGLARVFLRDADLVLFDEPTSRLDALNEAIILRSIAGLAMSPVNGDGGDEADAGGADTADAPDRGRHAPAVVMVSHRQSAMRIADRIIAAR</sequence>
<dbReference type="Pfam" id="PF00664">
    <property type="entry name" value="ABC_membrane"/>
    <property type="match status" value="2"/>
</dbReference>
<feature type="transmembrane region" description="Helical" evidence="8">
    <location>
        <begin position="284"/>
        <end position="302"/>
    </location>
</feature>
<feature type="transmembrane region" description="Helical" evidence="8">
    <location>
        <begin position="788"/>
        <end position="809"/>
    </location>
</feature>
<dbReference type="InterPro" id="IPR003593">
    <property type="entry name" value="AAA+_ATPase"/>
</dbReference>
<dbReference type="InterPro" id="IPR039421">
    <property type="entry name" value="Type_1_exporter"/>
</dbReference>
<dbReference type="CDD" id="cd18781">
    <property type="entry name" value="ABC_6TM_AarD_CydDC_like"/>
    <property type="match status" value="1"/>
</dbReference>
<dbReference type="Pfam" id="PF00005">
    <property type="entry name" value="ABC_tran"/>
    <property type="match status" value="2"/>
</dbReference>
<feature type="transmembrane region" description="Helical" evidence="8">
    <location>
        <begin position="1014"/>
        <end position="1038"/>
    </location>
</feature>
<proteinExistence type="predicted"/>
<name>A0A2M9HDH4_9BIFI</name>
<evidence type="ECO:0000256" key="1">
    <source>
        <dbReference type="ARBA" id="ARBA00004651"/>
    </source>
</evidence>
<comment type="subcellular location">
    <subcellularLocation>
        <location evidence="1">Cell membrane</location>
        <topology evidence="1">Multi-pass membrane protein</topology>
    </subcellularLocation>
</comment>
<evidence type="ECO:0000313" key="12">
    <source>
        <dbReference type="Proteomes" id="UP000231451"/>
    </source>
</evidence>
<evidence type="ECO:0000313" key="11">
    <source>
        <dbReference type="EMBL" id="PJM74862.1"/>
    </source>
</evidence>
<feature type="compositionally biased region" description="Basic and acidic residues" evidence="7">
    <location>
        <begin position="686"/>
        <end position="728"/>
    </location>
</feature>
<feature type="region of interest" description="Disordered" evidence="7">
    <location>
        <begin position="1084"/>
        <end position="1107"/>
    </location>
</feature>
<feature type="transmembrane region" description="Helical" evidence="8">
    <location>
        <begin position="308"/>
        <end position="326"/>
    </location>
</feature>
<reference evidence="11 12" key="1">
    <citation type="submission" date="2017-10" db="EMBL/GenBank/DDBJ databases">
        <title>Draft genome sequences of strains TRE 1, TRE 9, TRE H and TRI 7, isolated from tamarins, belonging to four potential novel Bifidobacterium species.</title>
        <authorList>
            <person name="Mattarelli P."/>
            <person name="Modesto M."/>
            <person name="Puglisi E."/>
            <person name="Morelli L."/>
            <person name="Spezio C."/>
            <person name="Bonetti A."/>
            <person name="Sandri C."/>
        </authorList>
    </citation>
    <scope>NUCLEOTIDE SEQUENCE [LARGE SCALE GENOMIC DNA]</scope>
    <source>
        <strain evidence="12">TRI7</strain>
    </source>
</reference>
<keyword evidence="4 11" id="KW-0067">ATP-binding</keyword>
<feature type="transmembrane region" description="Helical" evidence="8">
    <location>
        <begin position="866"/>
        <end position="889"/>
    </location>
</feature>
<dbReference type="InterPro" id="IPR027417">
    <property type="entry name" value="P-loop_NTPase"/>
</dbReference>
<evidence type="ECO:0000256" key="5">
    <source>
        <dbReference type="ARBA" id="ARBA00022989"/>
    </source>
</evidence>
<gene>
    <name evidence="11" type="ORF">CSQ87_07925</name>
</gene>
<keyword evidence="12" id="KW-1185">Reference proteome</keyword>
<keyword evidence="3" id="KW-0547">Nucleotide-binding</keyword>
<dbReference type="Gene3D" id="1.20.1560.10">
    <property type="entry name" value="ABC transporter type 1, transmembrane domain"/>
    <property type="match status" value="2"/>
</dbReference>
<feature type="transmembrane region" description="Helical" evidence="8">
    <location>
        <begin position="754"/>
        <end position="782"/>
    </location>
</feature>
<feature type="domain" description="ABC transmembrane type-1" evidence="10">
    <location>
        <begin position="21"/>
        <end position="340"/>
    </location>
</feature>
<evidence type="ECO:0000256" key="2">
    <source>
        <dbReference type="ARBA" id="ARBA00022692"/>
    </source>
</evidence>
<evidence type="ECO:0000256" key="4">
    <source>
        <dbReference type="ARBA" id="ARBA00022840"/>
    </source>
</evidence>
<feature type="transmembrane region" description="Helical" evidence="8">
    <location>
        <begin position="21"/>
        <end position="42"/>
    </location>
</feature>
<dbReference type="InterPro" id="IPR036640">
    <property type="entry name" value="ABC1_TM_sf"/>
</dbReference>
<dbReference type="OrthoDB" id="9806127at2"/>
<evidence type="ECO:0000259" key="10">
    <source>
        <dbReference type="PROSITE" id="PS50929"/>
    </source>
</evidence>
<comment type="caution">
    <text evidence="11">The sequence shown here is derived from an EMBL/GenBank/DDBJ whole genome shotgun (WGS) entry which is preliminary data.</text>
</comment>
<feature type="transmembrane region" description="Helical" evidence="8">
    <location>
        <begin position="173"/>
        <end position="190"/>
    </location>
</feature>
<evidence type="ECO:0000256" key="8">
    <source>
        <dbReference type="SAM" id="Phobius"/>
    </source>
</evidence>
<feature type="domain" description="ABC transporter" evidence="9">
    <location>
        <begin position="1091"/>
        <end position="1336"/>
    </location>
</feature>
<dbReference type="PROSITE" id="PS00211">
    <property type="entry name" value="ABC_TRANSPORTER_1"/>
    <property type="match status" value="1"/>
</dbReference>
<dbReference type="PROSITE" id="PS50929">
    <property type="entry name" value="ABC_TM1F"/>
    <property type="match status" value="2"/>
</dbReference>
<organism evidence="11 12">
    <name type="scientific">Bifidobacterium simiarum</name>
    <dbReference type="NCBI Taxonomy" id="2045441"/>
    <lineage>
        <taxon>Bacteria</taxon>
        <taxon>Bacillati</taxon>
        <taxon>Actinomycetota</taxon>
        <taxon>Actinomycetes</taxon>
        <taxon>Bifidobacteriales</taxon>
        <taxon>Bifidobacteriaceae</taxon>
        <taxon>Bifidobacterium</taxon>
    </lineage>
</organism>
<feature type="transmembrane region" description="Helical" evidence="8">
    <location>
        <begin position="196"/>
        <end position="217"/>
    </location>
</feature>
<dbReference type="InterPro" id="IPR017871">
    <property type="entry name" value="ABC_transporter-like_CS"/>
</dbReference>
<evidence type="ECO:0000256" key="3">
    <source>
        <dbReference type="ARBA" id="ARBA00022741"/>
    </source>
</evidence>
<dbReference type="PROSITE" id="PS50893">
    <property type="entry name" value="ABC_TRANSPORTER_2"/>
    <property type="match status" value="2"/>
</dbReference>
<dbReference type="Proteomes" id="UP000231451">
    <property type="component" value="Unassembled WGS sequence"/>
</dbReference>
<dbReference type="PANTHER" id="PTHR24221">
    <property type="entry name" value="ATP-BINDING CASSETTE SUB-FAMILY B"/>
    <property type="match status" value="1"/>
</dbReference>
<feature type="compositionally biased region" description="Basic and acidic residues" evidence="7">
    <location>
        <begin position="1084"/>
        <end position="1103"/>
    </location>
</feature>
<evidence type="ECO:0000256" key="6">
    <source>
        <dbReference type="ARBA" id="ARBA00023136"/>
    </source>
</evidence>
<feature type="compositionally biased region" description="Low complexity" evidence="7">
    <location>
        <begin position="669"/>
        <end position="680"/>
    </location>
</feature>
<dbReference type="SMART" id="SM00382">
    <property type="entry name" value="AAA"/>
    <property type="match status" value="2"/>
</dbReference>
<feature type="transmembrane region" description="Helical" evidence="8">
    <location>
        <begin position="895"/>
        <end position="916"/>
    </location>
</feature>
<dbReference type="RefSeq" id="WP_100513341.1">
    <property type="nucleotide sequence ID" value="NZ_PEBK01000007.1"/>
</dbReference>
<feature type="region of interest" description="Disordered" evidence="7">
    <location>
        <begin position="669"/>
        <end position="735"/>
    </location>
</feature>
<evidence type="ECO:0000256" key="7">
    <source>
        <dbReference type="SAM" id="MobiDB-lite"/>
    </source>
</evidence>
<feature type="region of interest" description="Disordered" evidence="7">
    <location>
        <begin position="385"/>
        <end position="405"/>
    </location>
</feature>
<keyword evidence="2 8" id="KW-0812">Transmembrane</keyword>
<evidence type="ECO:0000259" key="9">
    <source>
        <dbReference type="PROSITE" id="PS50893"/>
    </source>
</evidence>
<dbReference type="EMBL" id="PEBK01000007">
    <property type="protein sequence ID" value="PJM74862.1"/>
    <property type="molecule type" value="Genomic_DNA"/>
</dbReference>
<dbReference type="GO" id="GO:0140359">
    <property type="term" value="F:ABC-type transporter activity"/>
    <property type="evidence" value="ECO:0007669"/>
    <property type="project" value="InterPro"/>
</dbReference>
<dbReference type="GO" id="GO:0016887">
    <property type="term" value="F:ATP hydrolysis activity"/>
    <property type="evidence" value="ECO:0007669"/>
    <property type="project" value="InterPro"/>
</dbReference>
<dbReference type="SUPFAM" id="SSF90123">
    <property type="entry name" value="ABC transporter transmembrane region"/>
    <property type="match status" value="2"/>
</dbReference>
<dbReference type="GO" id="GO:0005886">
    <property type="term" value="C:plasma membrane"/>
    <property type="evidence" value="ECO:0007669"/>
    <property type="project" value="UniProtKB-SubCell"/>
</dbReference>
<feature type="domain" description="ABC transporter" evidence="9">
    <location>
        <begin position="374"/>
        <end position="648"/>
    </location>
</feature>
<feature type="domain" description="ABC transmembrane type-1" evidence="10">
    <location>
        <begin position="758"/>
        <end position="1040"/>
    </location>
</feature>
<dbReference type="GO" id="GO:0005524">
    <property type="term" value="F:ATP binding"/>
    <property type="evidence" value="ECO:0007669"/>
    <property type="project" value="UniProtKB-KW"/>
</dbReference>
<accession>A0A2M9HDH4</accession>